<feature type="region of interest" description="Disordered" evidence="1">
    <location>
        <begin position="32"/>
        <end position="72"/>
    </location>
</feature>
<proteinExistence type="predicted"/>
<comment type="caution">
    <text evidence="2">The sequence shown here is derived from an EMBL/GenBank/DDBJ whole genome shotgun (WGS) entry which is preliminary data.</text>
</comment>
<gene>
    <name evidence="2" type="ORF">V9T40_012195</name>
</gene>
<feature type="compositionally biased region" description="Low complexity" evidence="1">
    <location>
        <begin position="45"/>
        <end position="57"/>
    </location>
</feature>
<reference evidence="2 3" key="1">
    <citation type="submission" date="2024-03" db="EMBL/GenBank/DDBJ databases">
        <title>Adaptation during the transition from Ophiocordyceps entomopathogen to insect associate is accompanied by gene loss and intensified selection.</title>
        <authorList>
            <person name="Ward C.M."/>
            <person name="Onetto C.A."/>
            <person name="Borneman A.R."/>
        </authorList>
    </citation>
    <scope>NUCLEOTIDE SEQUENCE [LARGE SCALE GENOMIC DNA]</scope>
    <source>
        <strain evidence="2">AWRI1</strain>
        <tissue evidence="2">Single Adult Female</tissue>
    </source>
</reference>
<evidence type="ECO:0000313" key="3">
    <source>
        <dbReference type="Proteomes" id="UP001367676"/>
    </source>
</evidence>
<sequence length="135" mass="14752">MTKLKRILAKQPIILHDDDVNNGLRVPVVSDCSGSSGQNGAVRVAAGSSSNSMSAAAPTRVPSPSPNDNSTPVAENWQNGDLLALWNYNLEFQFGFAEIPGQRCRFLTLEVPGGIIYTTQNFEMDFSKDQYFENP</sequence>
<evidence type="ECO:0000256" key="1">
    <source>
        <dbReference type="SAM" id="MobiDB-lite"/>
    </source>
</evidence>
<dbReference type="EMBL" id="JBBCAQ010000036">
    <property type="protein sequence ID" value="KAK7575909.1"/>
    <property type="molecule type" value="Genomic_DNA"/>
</dbReference>
<name>A0AAN9TA90_9HEMI</name>
<keyword evidence="3" id="KW-1185">Reference proteome</keyword>
<dbReference type="AlphaFoldDB" id="A0AAN9TA90"/>
<accession>A0AAN9TA90</accession>
<evidence type="ECO:0000313" key="2">
    <source>
        <dbReference type="EMBL" id="KAK7575909.1"/>
    </source>
</evidence>
<protein>
    <submittedName>
        <fullName evidence="2">Uncharacterized protein</fullName>
    </submittedName>
</protein>
<dbReference type="Proteomes" id="UP001367676">
    <property type="component" value="Unassembled WGS sequence"/>
</dbReference>
<organism evidence="2 3">
    <name type="scientific">Parthenolecanium corni</name>
    <dbReference type="NCBI Taxonomy" id="536013"/>
    <lineage>
        <taxon>Eukaryota</taxon>
        <taxon>Metazoa</taxon>
        <taxon>Ecdysozoa</taxon>
        <taxon>Arthropoda</taxon>
        <taxon>Hexapoda</taxon>
        <taxon>Insecta</taxon>
        <taxon>Pterygota</taxon>
        <taxon>Neoptera</taxon>
        <taxon>Paraneoptera</taxon>
        <taxon>Hemiptera</taxon>
        <taxon>Sternorrhyncha</taxon>
        <taxon>Coccoidea</taxon>
        <taxon>Coccidae</taxon>
        <taxon>Parthenolecanium</taxon>
    </lineage>
</organism>